<name>A0A2P2QD21_RHIMU</name>
<sequence>MLLRLNLCPPFRYMWFACGPTNLTVYNCQ</sequence>
<reference evidence="1" key="1">
    <citation type="submission" date="2018-02" db="EMBL/GenBank/DDBJ databases">
        <title>Rhizophora mucronata_Transcriptome.</title>
        <authorList>
            <person name="Meera S.P."/>
            <person name="Sreeshan A."/>
            <person name="Augustine A."/>
        </authorList>
    </citation>
    <scope>NUCLEOTIDE SEQUENCE</scope>
    <source>
        <tissue evidence="1">Leaf</tissue>
    </source>
</reference>
<dbReference type="EMBL" id="GGEC01084371">
    <property type="protein sequence ID" value="MBX64855.1"/>
    <property type="molecule type" value="Transcribed_RNA"/>
</dbReference>
<proteinExistence type="predicted"/>
<accession>A0A2P2QD21</accession>
<dbReference type="AlphaFoldDB" id="A0A2P2QD21"/>
<organism evidence="1">
    <name type="scientific">Rhizophora mucronata</name>
    <name type="common">Asiatic mangrove</name>
    <dbReference type="NCBI Taxonomy" id="61149"/>
    <lineage>
        <taxon>Eukaryota</taxon>
        <taxon>Viridiplantae</taxon>
        <taxon>Streptophyta</taxon>
        <taxon>Embryophyta</taxon>
        <taxon>Tracheophyta</taxon>
        <taxon>Spermatophyta</taxon>
        <taxon>Magnoliopsida</taxon>
        <taxon>eudicotyledons</taxon>
        <taxon>Gunneridae</taxon>
        <taxon>Pentapetalae</taxon>
        <taxon>rosids</taxon>
        <taxon>fabids</taxon>
        <taxon>Malpighiales</taxon>
        <taxon>Rhizophoraceae</taxon>
        <taxon>Rhizophora</taxon>
    </lineage>
</organism>
<evidence type="ECO:0000313" key="1">
    <source>
        <dbReference type="EMBL" id="MBX64855.1"/>
    </source>
</evidence>
<protein>
    <submittedName>
        <fullName evidence="1">Uncharacterized protein</fullName>
    </submittedName>
</protein>